<keyword evidence="3" id="KW-1185">Reference proteome</keyword>
<comment type="caution">
    <text evidence="2">The sequence shown here is derived from an EMBL/GenBank/DDBJ whole genome shotgun (WGS) entry which is preliminary data.</text>
</comment>
<evidence type="ECO:0000256" key="1">
    <source>
        <dbReference type="SAM" id="SignalP"/>
    </source>
</evidence>
<dbReference type="AlphaFoldDB" id="A0A4R1F2F7"/>
<accession>A0A4R1F2F7</accession>
<organism evidence="2 3">
    <name type="scientific">Cocleimonas flava</name>
    <dbReference type="NCBI Taxonomy" id="634765"/>
    <lineage>
        <taxon>Bacteria</taxon>
        <taxon>Pseudomonadati</taxon>
        <taxon>Pseudomonadota</taxon>
        <taxon>Gammaproteobacteria</taxon>
        <taxon>Thiotrichales</taxon>
        <taxon>Thiotrichaceae</taxon>
        <taxon>Cocleimonas</taxon>
    </lineage>
</organism>
<sequence length="70" mass="7226">MNTKAKVLLASTLLTALFAGQSAIAGQDVDGGYFEAEAATNVADKVNYSAPNATISAELDAELFPSFEGQ</sequence>
<dbReference type="EMBL" id="SMFQ01000004">
    <property type="protein sequence ID" value="TCJ84531.1"/>
    <property type="molecule type" value="Genomic_DNA"/>
</dbReference>
<keyword evidence="1" id="KW-0732">Signal</keyword>
<reference evidence="2 3" key="1">
    <citation type="submission" date="2019-03" db="EMBL/GenBank/DDBJ databases">
        <title>Genomic Encyclopedia of Type Strains, Phase IV (KMG-IV): sequencing the most valuable type-strain genomes for metagenomic binning, comparative biology and taxonomic classification.</title>
        <authorList>
            <person name="Goeker M."/>
        </authorList>
    </citation>
    <scope>NUCLEOTIDE SEQUENCE [LARGE SCALE GENOMIC DNA]</scope>
    <source>
        <strain evidence="2 3">DSM 24830</strain>
    </source>
</reference>
<dbReference type="RefSeq" id="WP_131906279.1">
    <property type="nucleotide sequence ID" value="NZ_BAAAFU010000006.1"/>
</dbReference>
<name>A0A4R1F2F7_9GAMM</name>
<feature type="chain" id="PRO_5020636875" evidence="1">
    <location>
        <begin position="26"/>
        <end position="70"/>
    </location>
</feature>
<evidence type="ECO:0000313" key="3">
    <source>
        <dbReference type="Proteomes" id="UP000294887"/>
    </source>
</evidence>
<dbReference type="Proteomes" id="UP000294887">
    <property type="component" value="Unassembled WGS sequence"/>
</dbReference>
<protein>
    <submittedName>
        <fullName evidence="2">Uncharacterized protein</fullName>
    </submittedName>
</protein>
<gene>
    <name evidence="2" type="ORF">EV695_2488</name>
</gene>
<evidence type="ECO:0000313" key="2">
    <source>
        <dbReference type="EMBL" id="TCJ84531.1"/>
    </source>
</evidence>
<proteinExistence type="predicted"/>
<feature type="signal peptide" evidence="1">
    <location>
        <begin position="1"/>
        <end position="25"/>
    </location>
</feature>